<dbReference type="Pfam" id="PF03849">
    <property type="entry name" value="Tfb2"/>
    <property type="match status" value="1"/>
</dbReference>
<dbReference type="InterPro" id="IPR004598">
    <property type="entry name" value="TFIIH_p52/Tfb2"/>
</dbReference>
<accession>A0A9P8LHZ5</accession>
<dbReference type="GO" id="GO:0000439">
    <property type="term" value="C:transcription factor TFIIH core complex"/>
    <property type="evidence" value="ECO:0007669"/>
    <property type="project" value="InterPro"/>
</dbReference>
<evidence type="ECO:0000256" key="2">
    <source>
        <dbReference type="ARBA" id="ARBA00004123"/>
    </source>
</evidence>
<comment type="caution">
    <text evidence="11">The sequence shown here is derived from an EMBL/GenBank/DDBJ whole genome shotgun (WGS) entry which is preliminary data.</text>
</comment>
<dbReference type="EMBL" id="JAGHQM010000072">
    <property type="protein sequence ID" value="KAH0565658.1"/>
    <property type="molecule type" value="Genomic_DNA"/>
</dbReference>
<keyword evidence="5 9" id="KW-0805">Transcription regulation</keyword>
<dbReference type="PANTHER" id="PTHR13152:SF0">
    <property type="entry name" value="GENERAL TRANSCRIPTION FACTOR IIH SUBUNIT 4"/>
    <property type="match status" value="1"/>
</dbReference>
<evidence type="ECO:0000256" key="8">
    <source>
        <dbReference type="ARBA" id="ARBA00023242"/>
    </source>
</evidence>
<keyword evidence="4 9" id="KW-0227">DNA damage</keyword>
<comment type="similarity">
    <text evidence="3 9">Belongs to the TFB2 family.</text>
</comment>
<dbReference type="Proteomes" id="UP000750711">
    <property type="component" value="Unassembled WGS sequence"/>
</dbReference>
<keyword evidence="12" id="KW-1185">Reference proteome</keyword>
<dbReference type="GO" id="GO:0005675">
    <property type="term" value="C:transcription factor TFIIH holo complex"/>
    <property type="evidence" value="ECO:0007669"/>
    <property type="project" value="TreeGrafter"/>
</dbReference>
<reference evidence="11" key="1">
    <citation type="submission" date="2021-03" db="EMBL/GenBank/DDBJ databases">
        <title>Comparative genomics and phylogenomic investigation of the class Geoglossomycetes provide insights into ecological specialization and systematics.</title>
        <authorList>
            <person name="Melie T."/>
            <person name="Pirro S."/>
            <person name="Miller A.N."/>
            <person name="Quandt A."/>
        </authorList>
    </citation>
    <scope>NUCLEOTIDE SEQUENCE</scope>
    <source>
        <strain evidence="11">CAQ_001_2017</strain>
    </source>
</reference>
<evidence type="ECO:0000256" key="6">
    <source>
        <dbReference type="ARBA" id="ARBA00023163"/>
    </source>
</evidence>
<dbReference type="PANTHER" id="PTHR13152">
    <property type="entry name" value="TFIIH, POLYPEPTIDE 4"/>
    <property type="match status" value="1"/>
</dbReference>
<dbReference type="GO" id="GO:0001671">
    <property type="term" value="F:ATPase activator activity"/>
    <property type="evidence" value="ECO:0007669"/>
    <property type="project" value="InterPro"/>
</dbReference>
<dbReference type="AlphaFoldDB" id="A0A9P8LHZ5"/>
<comment type="function">
    <text evidence="9">Component of the general transcription and DNA repair factor IIH (TFIIH) core complex which is involved in general and transcription-coupled nucleotide excision repair (NER) of damaged DNA.</text>
</comment>
<comment type="function">
    <text evidence="1">Component of the general transcription and DNA repair factor IIH (TFIIH) core complex, which is involved in general and transcription-coupled nucleotide excision repair (NER) of damaged DNA and, when complexed to TFIIK, in RNA transcription by RNA polymerase II. In NER, TFIIH acts by opening DNA around the lesion to allow the excision of the damaged oligonucleotide and its replacement by a new DNA fragment. In transcription, TFIIH has an essential role in transcription initiation. When the pre-initiation complex (PIC) has been established, TFIIH is required for promoter opening and promoter escape. Phosphorylation of the C-terminal tail (CTD) of the largest subunit of RNA polymerase II by the kinase module TFIIK controls the initiation of transcription.</text>
</comment>
<evidence type="ECO:0000256" key="3">
    <source>
        <dbReference type="ARBA" id="ARBA00007132"/>
    </source>
</evidence>
<feature type="domain" description="Transcription factor Tfb2 C-terminal" evidence="10">
    <location>
        <begin position="402"/>
        <end position="466"/>
    </location>
</feature>
<gene>
    <name evidence="11" type="ORF">GP486_000948</name>
</gene>
<evidence type="ECO:0000256" key="5">
    <source>
        <dbReference type="ARBA" id="ARBA00023015"/>
    </source>
</evidence>
<keyword evidence="6 9" id="KW-0804">Transcription</keyword>
<dbReference type="GO" id="GO:0006366">
    <property type="term" value="P:transcription by RNA polymerase II"/>
    <property type="evidence" value="ECO:0007669"/>
    <property type="project" value="UniProtKB-ARBA"/>
</dbReference>
<evidence type="ECO:0000256" key="4">
    <source>
        <dbReference type="ARBA" id="ARBA00022763"/>
    </source>
</evidence>
<dbReference type="InterPro" id="IPR040662">
    <property type="entry name" value="Tfb2_C"/>
</dbReference>
<dbReference type="NCBIfam" id="TIGR00625">
    <property type="entry name" value="tfb2"/>
    <property type="match status" value="1"/>
</dbReference>
<evidence type="ECO:0000256" key="7">
    <source>
        <dbReference type="ARBA" id="ARBA00023204"/>
    </source>
</evidence>
<proteinExistence type="inferred from homology"/>
<sequence length="480" mass="53531">MSASSLRSFEYLESLPGRDFKRLYQRPSTALAIFRRMLPHLAKTFVMAMLYITDPLTLSELELWVRPDSKRHVLHVIMPAKEYALSLLSRLHILNTSSVPGQGQVLSLTNDFATSLRLSLTGGGHHQSFGVPCDTPDRHKASLESLDAFARSQWEGILHYMVDTAGVGMQDGGEGPSHGVKKLLELGGLVQMKGSYATITQAGFSFLLQEVNAQVWTLLLFYLDSAEALNMDKVDVLHFLFMLGSLELGQDYSLATLTATQIQMLEDLRDFGIVYQRKPSSKRFYPTRLATTLTSDAGALRSVNAGFDNALRSGDGKGFIVIETNYRIYAYTSSPLQIAVLNLFAKLETRFPNMVSGRISRKSIRVAIHMGITSDQIISYLTTHAHPQMRKNVPILPPTVVDQIRLWQIEGERMKPTVGYLFKDFASGQEYEGICKYAEEVGVLVWKNDAKRMFFVTRVEQVKKFLENKAKSAAAGANGG</sequence>
<evidence type="ECO:0000256" key="1">
    <source>
        <dbReference type="ARBA" id="ARBA00002817"/>
    </source>
</evidence>
<evidence type="ECO:0000313" key="11">
    <source>
        <dbReference type="EMBL" id="KAH0565658.1"/>
    </source>
</evidence>
<comment type="subcellular location">
    <subcellularLocation>
        <location evidence="2 9">Nucleus</location>
    </subcellularLocation>
</comment>
<dbReference type="GO" id="GO:0006289">
    <property type="term" value="P:nucleotide-excision repair"/>
    <property type="evidence" value="ECO:0007669"/>
    <property type="project" value="InterPro"/>
</dbReference>
<protein>
    <recommendedName>
        <fullName evidence="9">RNA polymerase II transcription factor B subunit 2</fullName>
    </recommendedName>
</protein>
<evidence type="ECO:0000313" key="12">
    <source>
        <dbReference type="Proteomes" id="UP000750711"/>
    </source>
</evidence>
<keyword evidence="8 9" id="KW-0539">Nucleus</keyword>
<name>A0A9P8LHZ5_9PEZI</name>
<dbReference type="Gene3D" id="3.30.70.2610">
    <property type="match status" value="1"/>
</dbReference>
<keyword evidence="7 9" id="KW-0234">DNA repair</keyword>
<evidence type="ECO:0000256" key="9">
    <source>
        <dbReference type="RuleBase" id="RU364024"/>
    </source>
</evidence>
<evidence type="ECO:0000259" key="10">
    <source>
        <dbReference type="Pfam" id="PF18307"/>
    </source>
</evidence>
<dbReference type="FunFam" id="3.30.70.2610:FF:000001">
    <property type="entry name" value="General transcription factor IIH subunit 4"/>
    <property type="match status" value="1"/>
</dbReference>
<dbReference type="Pfam" id="PF18307">
    <property type="entry name" value="Tfb2_C"/>
    <property type="match status" value="1"/>
</dbReference>
<dbReference type="GO" id="GO:0003690">
    <property type="term" value="F:double-stranded DNA binding"/>
    <property type="evidence" value="ECO:0007669"/>
    <property type="project" value="TreeGrafter"/>
</dbReference>
<organism evidence="11 12">
    <name type="scientific">Trichoglossum hirsutum</name>
    <dbReference type="NCBI Taxonomy" id="265104"/>
    <lineage>
        <taxon>Eukaryota</taxon>
        <taxon>Fungi</taxon>
        <taxon>Dikarya</taxon>
        <taxon>Ascomycota</taxon>
        <taxon>Pezizomycotina</taxon>
        <taxon>Geoglossomycetes</taxon>
        <taxon>Geoglossales</taxon>
        <taxon>Geoglossaceae</taxon>
        <taxon>Trichoglossum</taxon>
    </lineage>
</organism>